<reference evidence="10 11" key="1">
    <citation type="submission" date="2018-10" db="EMBL/GenBank/DDBJ databases">
        <title>A high-quality apple genome assembly.</title>
        <authorList>
            <person name="Hu J."/>
        </authorList>
    </citation>
    <scope>NUCLEOTIDE SEQUENCE [LARGE SCALE GENOMIC DNA]</scope>
    <source>
        <strain evidence="11">cv. HFTH1</strain>
        <tissue evidence="10">Young leaf</tissue>
    </source>
</reference>
<dbReference type="EC" id="3.2.1.39" evidence="3"/>
<keyword evidence="5" id="KW-0326">Glycosidase</keyword>
<dbReference type="SUPFAM" id="SSF51445">
    <property type="entry name" value="(Trans)glycosidases"/>
    <property type="match status" value="1"/>
</dbReference>
<keyword evidence="4" id="KW-0378">Hydrolase</keyword>
<evidence type="ECO:0000313" key="10">
    <source>
        <dbReference type="EMBL" id="RXH79709.1"/>
    </source>
</evidence>
<sequence>MAVKSVRKNPPGIYVGYIRQKPTISRHGSSTVLDILQDNGISSIRLFNTDLATLSTFSGTPTIHLTIGVPNELLPTIAATLNWLQSNLLAHIPANQICYIAVGNEVFLKDPYHTHHVLLTILKLHQALQTLGLDIYNKLSSLLNASVLSTSYPPSSTSFEPSRRGGRPVEGWPTGRGEAVSAENTRAYDAEVVRQLPINHIHTGTNSIEAC</sequence>
<comment type="caution">
    <text evidence="10">The sequence shown here is derived from an EMBL/GenBank/DDBJ whole genome shotgun (WGS) entry which is preliminary data.</text>
</comment>
<evidence type="ECO:0000256" key="8">
    <source>
        <dbReference type="RuleBase" id="RU004335"/>
    </source>
</evidence>
<evidence type="ECO:0000256" key="9">
    <source>
        <dbReference type="SAM" id="MobiDB-lite"/>
    </source>
</evidence>
<dbReference type="Gene3D" id="3.20.20.80">
    <property type="entry name" value="Glycosidases"/>
    <property type="match status" value="1"/>
</dbReference>
<evidence type="ECO:0000256" key="6">
    <source>
        <dbReference type="ARBA" id="ARBA00033335"/>
    </source>
</evidence>
<organism evidence="10 11">
    <name type="scientific">Malus domestica</name>
    <name type="common">Apple</name>
    <name type="synonym">Pyrus malus</name>
    <dbReference type="NCBI Taxonomy" id="3750"/>
    <lineage>
        <taxon>Eukaryota</taxon>
        <taxon>Viridiplantae</taxon>
        <taxon>Streptophyta</taxon>
        <taxon>Embryophyta</taxon>
        <taxon>Tracheophyta</taxon>
        <taxon>Spermatophyta</taxon>
        <taxon>Magnoliopsida</taxon>
        <taxon>eudicotyledons</taxon>
        <taxon>Gunneridae</taxon>
        <taxon>Pentapetalae</taxon>
        <taxon>rosids</taxon>
        <taxon>fabids</taxon>
        <taxon>Rosales</taxon>
        <taxon>Rosaceae</taxon>
        <taxon>Amygdaloideae</taxon>
        <taxon>Maleae</taxon>
        <taxon>Malus</taxon>
    </lineage>
</organism>
<comment type="catalytic activity">
    <reaction evidence="1">
        <text>Hydrolysis of (1-&gt;3)-beta-D-glucosidic linkages in (1-&gt;3)-beta-D-glucans.</text>
        <dbReference type="EC" id="3.2.1.39"/>
    </reaction>
</comment>
<gene>
    <name evidence="10" type="ORF">DVH24_040856</name>
</gene>
<evidence type="ECO:0000256" key="1">
    <source>
        <dbReference type="ARBA" id="ARBA00000382"/>
    </source>
</evidence>
<dbReference type="InterPro" id="IPR000490">
    <property type="entry name" value="Glyco_hydro_17"/>
</dbReference>
<evidence type="ECO:0000256" key="2">
    <source>
        <dbReference type="ARBA" id="ARBA00008773"/>
    </source>
</evidence>
<dbReference type="Pfam" id="PF00332">
    <property type="entry name" value="Glyco_hydro_17"/>
    <property type="match status" value="1"/>
</dbReference>
<evidence type="ECO:0000256" key="4">
    <source>
        <dbReference type="ARBA" id="ARBA00022801"/>
    </source>
</evidence>
<dbReference type="InterPro" id="IPR044965">
    <property type="entry name" value="Glyco_hydro_17_plant"/>
</dbReference>
<keyword evidence="11" id="KW-1185">Reference proteome</keyword>
<dbReference type="EMBL" id="RDQH01000339">
    <property type="protein sequence ID" value="RXH79709.1"/>
    <property type="molecule type" value="Genomic_DNA"/>
</dbReference>
<dbReference type="PANTHER" id="PTHR32227">
    <property type="entry name" value="GLUCAN ENDO-1,3-BETA-GLUCOSIDASE BG1-RELATED-RELATED"/>
    <property type="match status" value="1"/>
</dbReference>
<name>A0A498I9W0_MALDO</name>
<evidence type="ECO:0000313" key="11">
    <source>
        <dbReference type="Proteomes" id="UP000290289"/>
    </source>
</evidence>
<evidence type="ECO:0000256" key="7">
    <source>
        <dbReference type="ARBA" id="ARBA00033417"/>
    </source>
</evidence>
<proteinExistence type="inferred from homology"/>
<dbReference type="AlphaFoldDB" id="A0A498I9W0"/>
<evidence type="ECO:0000256" key="3">
    <source>
        <dbReference type="ARBA" id="ARBA00012780"/>
    </source>
</evidence>
<feature type="region of interest" description="Disordered" evidence="9">
    <location>
        <begin position="152"/>
        <end position="178"/>
    </location>
</feature>
<evidence type="ECO:0000256" key="5">
    <source>
        <dbReference type="ARBA" id="ARBA00023295"/>
    </source>
</evidence>
<comment type="similarity">
    <text evidence="2 8">Belongs to the glycosyl hydrolase 17 family.</text>
</comment>
<accession>A0A498I9W0</accession>
<dbReference type="GO" id="GO:0005975">
    <property type="term" value="P:carbohydrate metabolic process"/>
    <property type="evidence" value="ECO:0007669"/>
    <property type="project" value="InterPro"/>
</dbReference>
<protein>
    <recommendedName>
        <fullName evidence="3">glucan endo-1,3-beta-D-glucosidase</fullName>
        <ecNumber evidence="3">3.2.1.39</ecNumber>
    </recommendedName>
    <alternativeName>
        <fullName evidence="6">(1-&gt;3)-beta-glucan endohydrolase</fullName>
    </alternativeName>
    <alternativeName>
        <fullName evidence="7">Beta-1,3-endoglucanase</fullName>
    </alternativeName>
</protein>
<dbReference type="InterPro" id="IPR017853">
    <property type="entry name" value="GH"/>
</dbReference>
<dbReference type="GO" id="GO:0042973">
    <property type="term" value="F:glucan endo-1,3-beta-D-glucosidase activity"/>
    <property type="evidence" value="ECO:0007669"/>
    <property type="project" value="UniProtKB-EC"/>
</dbReference>
<dbReference type="Proteomes" id="UP000290289">
    <property type="component" value="Chromosome 13"/>
</dbReference>